<dbReference type="Gene3D" id="3.40.50.150">
    <property type="entry name" value="Vaccinia Virus protein VP39"/>
    <property type="match status" value="1"/>
</dbReference>
<keyword evidence="3" id="KW-0949">S-adenosyl-L-methionine</keyword>
<evidence type="ECO:0000259" key="4">
    <source>
        <dbReference type="Pfam" id="PF08242"/>
    </source>
</evidence>
<dbReference type="Pfam" id="PF08242">
    <property type="entry name" value="Methyltransf_12"/>
    <property type="match status" value="1"/>
</dbReference>
<comment type="caution">
    <text evidence="5">The sequence shown here is derived from an EMBL/GenBank/DDBJ whole genome shotgun (WGS) entry which is preliminary data.</text>
</comment>
<keyword evidence="6" id="KW-1185">Reference proteome</keyword>
<proteinExistence type="predicted"/>
<dbReference type="Proteomes" id="UP001161325">
    <property type="component" value="Unassembled WGS sequence"/>
</dbReference>
<gene>
    <name evidence="5" type="primary">ubiG</name>
    <name evidence="5" type="ORF">rosag_39970</name>
</gene>
<keyword evidence="1 5" id="KW-0489">Methyltransferase</keyword>
<dbReference type="AlphaFoldDB" id="A0AA37Q6J6"/>
<dbReference type="PANTHER" id="PTHR43464:SF19">
    <property type="entry name" value="UBIQUINONE BIOSYNTHESIS O-METHYLTRANSFERASE, MITOCHONDRIAL"/>
    <property type="match status" value="1"/>
</dbReference>
<organism evidence="5 6">
    <name type="scientific">Roseisolibacter agri</name>
    <dbReference type="NCBI Taxonomy" id="2014610"/>
    <lineage>
        <taxon>Bacteria</taxon>
        <taxon>Pseudomonadati</taxon>
        <taxon>Gemmatimonadota</taxon>
        <taxon>Gemmatimonadia</taxon>
        <taxon>Gemmatimonadales</taxon>
        <taxon>Gemmatimonadaceae</taxon>
        <taxon>Roseisolibacter</taxon>
    </lineage>
</organism>
<name>A0AA37Q6J6_9BACT</name>
<dbReference type="GO" id="GO:0032259">
    <property type="term" value="P:methylation"/>
    <property type="evidence" value="ECO:0007669"/>
    <property type="project" value="UniProtKB-KW"/>
</dbReference>
<keyword evidence="2" id="KW-0808">Transferase</keyword>
<dbReference type="EMBL" id="BRXS01000006">
    <property type="protein sequence ID" value="GLC27484.1"/>
    <property type="molecule type" value="Genomic_DNA"/>
</dbReference>
<dbReference type="InterPro" id="IPR029063">
    <property type="entry name" value="SAM-dependent_MTases_sf"/>
</dbReference>
<evidence type="ECO:0000256" key="2">
    <source>
        <dbReference type="ARBA" id="ARBA00022679"/>
    </source>
</evidence>
<evidence type="ECO:0000256" key="1">
    <source>
        <dbReference type="ARBA" id="ARBA00022603"/>
    </source>
</evidence>
<dbReference type="CDD" id="cd02440">
    <property type="entry name" value="AdoMet_MTases"/>
    <property type="match status" value="1"/>
</dbReference>
<dbReference type="GO" id="GO:0008168">
    <property type="term" value="F:methyltransferase activity"/>
    <property type="evidence" value="ECO:0007669"/>
    <property type="project" value="UniProtKB-KW"/>
</dbReference>
<evidence type="ECO:0000256" key="3">
    <source>
        <dbReference type="ARBA" id="ARBA00022691"/>
    </source>
</evidence>
<feature type="domain" description="Methyltransferase type 12" evidence="4">
    <location>
        <begin position="59"/>
        <end position="157"/>
    </location>
</feature>
<dbReference type="PANTHER" id="PTHR43464">
    <property type="entry name" value="METHYLTRANSFERASE"/>
    <property type="match status" value="1"/>
</dbReference>
<dbReference type="InterPro" id="IPR013217">
    <property type="entry name" value="Methyltransf_12"/>
</dbReference>
<accession>A0AA37Q6J6</accession>
<sequence>MPLPLPMSRANPLKDLSEHFAFGANWADYARGVDDERISHARQALERLLGDAVRGRSFLDVGCGSGIHSLAALQLGAARVLATDLDPLSVATTRRMLRDHAPAESDWSARQISVFDLDPDALGTFDVVYSWGVLHHTGAMFEAIASAARLVAPGGLLCLALYRRTLLCPLWRAEKRLYTRRSPRTQRLMSGLYKRAFQLGMRLTGRDPQRHEAEYRGRRGMSLDHDIHDWMGGYPYESIGPVALRRFVEPLGFEVVQQWARPGGIGLFGSGCDEHLFRRL</sequence>
<protein>
    <submittedName>
        <fullName evidence="5">SAM-dependent methyltransferase</fullName>
    </submittedName>
</protein>
<dbReference type="SUPFAM" id="SSF53335">
    <property type="entry name" value="S-adenosyl-L-methionine-dependent methyltransferases"/>
    <property type="match status" value="1"/>
</dbReference>
<evidence type="ECO:0000313" key="6">
    <source>
        <dbReference type="Proteomes" id="UP001161325"/>
    </source>
</evidence>
<evidence type="ECO:0000313" key="5">
    <source>
        <dbReference type="EMBL" id="GLC27484.1"/>
    </source>
</evidence>
<reference evidence="5" key="1">
    <citation type="submission" date="2022-08" db="EMBL/GenBank/DDBJ databases">
        <title>Draft genome sequencing of Roseisolibacter agri AW1220.</title>
        <authorList>
            <person name="Tobiishi Y."/>
            <person name="Tonouchi A."/>
        </authorList>
    </citation>
    <scope>NUCLEOTIDE SEQUENCE</scope>
    <source>
        <strain evidence="5">AW1220</strain>
    </source>
</reference>